<dbReference type="SUPFAM" id="SSF51338">
    <property type="entry name" value="Composite domain of metallo-dependent hydrolases"/>
    <property type="match status" value="1"/>
</dbReference>
<dbReference type="Gene3D" id="3.30.1490.130">
    <property type="entry name" value="D-aminoacylase. Domain 3"/>
    <property type="match status" value="1"/>
</dbReference>
<dbReference type="EMBL" id="JBEOKT010000003">
    <property type="protein sequence ID" value="MER2996724.1"/>
    <property type="molecule type" value="Genomic_DNA"/>
</dbReference>
<proteinExistence type="predicted"/>
<dbReference type="Proteomes" id="UP001476807">
    <property type="component" value="Unassembled WGS sequence"/>
</dbReference>
<dbReference type="InterPro" id="IPR050378">
    <property type="entry name" value="Metallo-dep_Hydrolases_sf"/>
</dbReference>
<dbReference type="InterPro" id="IPR023100">
    <property type="entry name" value="D-aminoacylase_insert_dom_sf"/>
</dbReference>
<name>A0ABV1RQR3_9BACT</name>
<dbReference type="PANTHER" id="PTHR11647">
    <property type="entry name" value="HYDRANTOINASE/DIHYDROPYRIMIDINASE FAMILY MEMBER"/>
    <property type="match status" value="1"/>
</dbReference>
<keyword evidence="3" id="KW-1185">Reference proteome</keyword>
<accession>A0ABV1RQR3</accession>
<dbReference type="Gene3D" id="2.30.40.10">
    <property type="entry name" value="Urease, subunit C, domain 1"/>
    <property type="match status" value="1"/>
</dbReference>
<reference evidence="2 3" key="1">
    <citation type="submission" date="2024-06" db="EMBL/GenBank/DDBJ databases">
        <title>Pontibacter populi HYL7-15.</title>
        <authorList>
            <person name="Kim M.K."/>
        </authorList>
    </citation>
    <scope>NUCLEOTIDE SEQUENCE [LARGE SCALE GENOMIC DNA]</scope>
    <source>
        <strain evidence="2 3">HYL7-15</strain>
    </source>
</reference>
<evidence type="ECO:0000313" key="2">
    <source>
        <dbReference type="EMBL" id="MER2996724.1"/>
    </source>
</evidence>
<sequence length="499" mass="55253">MQNNTPQPMTYDLLITGATLYDGTGKTPYVADVWVKDDEVKLIGTQPSASAAKTIDGSGLILTPGFIDAHAHGEPFKTPAFENFLAMGVTTICLGQDGFSPDLSEDSHTSGETLESWMYRVDELQPGVNIVMFVGHNTIRMQTGAKYKVEPTETDFDEMEQLLHEGMDLGCFGMTTGLEYNPGFNCKTPELNRLAKVVGERGGMIMSHMRSENDATIIPAIEELLSQGKYCPVQISHIKVVYGKGTSRAEEICELLNDARAKGIKATADFYPYTASYTSIEILFPDWAKKPYDYEEVKATRGEELTQYLKEKIISRNGPEATLLGTGPFAGKTLGQVATELNKPFEEVLRDDIGPYGAFGAYFIMDEALQDTLLKYPYTMLCTDGSPFMNHPRSFGSFAKMIETFVLDKKLFPLEEGIRKMTGLTAETIGISDRGFIKPGYKADLLLFDPTEIKANATYENPMQLSTGFRYVIVNGKVVKEQETFTGARTGRVLRKPQL</sequence>
<protein>
    <submittedName>
        <fullName evidence="2">Amidohydrolase family protein</fullName>
    </submittedName>
</protein>
<dbReference type="PANTHER" id="PTHR11647:SF1">
    <property type="entry name" value="COLLAPSIN RESPONSE MEDIATOR PROTEIN"/>
    <property type="match status" value="1"/>
</dbReference>
<evidence type="ECO:0000259" key="1">
    <source>
        <dbReference type="Pfam" id="PF07969"/>
    </source>
</evidence>
<evidence type="ECO:0000313" key="3">
    <source>
        <dbReference type="Proteomes" id="UP001476807"/>
    </source>
</evidence>
<dbReference type="Pfam" id="PF07969">
    <property type="entry name" value="Amidohydro_3"/>
    <property type="match status" value="1"/>
</dbReference>
<gene>
    <name evidence="2" type="ORF">ABS362_04155</name>
</gene>
<dbReference type="InterPro" id="IPR032466">
    <property type="entry name" value="Metal_Hydrolase"/>
</dbReference>
<feature type="domain" description="Amidohydrolase 3" evidence="1">
    <location>
        <begin position="383"/>
        <end position="479"/>
    </location>
</feature>
<dbReference type="Gene3D" id="3.20.20.140">
    <property type="entry name" value="Metal-dependent hydrolases"/>
    <property type="match status" value="1"/>
</dbReference>
<dbReference type="SUPFAM" id="SSF51556">
    <property type="entry name" value="Metallo-dependent hydrolases"/>
    <property type="match status" value="1"/>
</dbReference>
<dbReference type="InterPro" id="IPR011059">
    <property type="entry name" value="Metal-dep_hydrolase_composite"/>
</dbReference>
<organism evidence="2 3">
    <name type="scientific">Pontibacter populi</name>
    <dbReference type="NCBI Taxonomy" id="890055"/>
    <lineage>
        <taxon>Bacteria</taxon>
        <taxon>Pseudomonadati</taxon>
        <taxon>Bacteroidota</taxon>
        <taxon>Cytophagia</taxon>
        <taxon>Cytophagales</taxon>
        <taxon>Hymenobacteraceae</taxon>
        <taxon>Pontibacter</taxon>
    </lineage>
</organism>
<comment type="caution">
    <text evidence="2">The sequence shown here is derived from an EMBL/GenBank/DDBJ whole genome shotgun (WGS) entry which is preliminary data.</text>
</comment>
<dbReference type="InterPro" id="IPR013108">
    <property type="entry name" value="Amidohydro_3"/>
</dbReference>
<dbReference type="RefSeq" id="WP_350411044.1">
    <property type="nucleotide sequence ID" value="NZ_JBEOKT010000003.1"/>
</dbReference>